<keyword evidence="3" id="KW-0342">GTP-binding</keyword>
<dbReference type="GO" id="GO:0005525">
    <property type="term" value="F:GTP binding"/>
    <property type="evidence" value="ECO:0000318"/>
    <property type="project" value="GO_Central"/>
</dbReference>
<protein>
    <submittedName>
        <fullName evidence="7">Uncharacterized protein</fullName>
    </submittedName>
</protein>
<dbReference type="KEGG" id="dpx:DAPPUDRAFT_260171"/>
<sequence>MILGIKNVNLVSHQLDGEVVSCNKNSVCNLQIVDTTGSYQFPAMLRLNISKAHAFIMVYSVTSRQSLEELRPTWENILEIKGSMENVSLMLVGNKCDETDARELTAKEGEEQVRQWSSHFMETSAKTNYKVKELFQGLLSLDKDRNMTIVQAESDRQRGSRHSLKHSSSEE</sequence>
<dbReference type="NCBIfam" id="TIGR00231">
    <property type="entry name" value="small_GTP"/>
    <property type="match status" value="1"/>
</dbReference>
<evidence type="ECO:0000256" key="3">
    <source>
        <dbReference type="ARBA" id="ARBA00023134"/>
    </source>
</evidence>
<dbReference type="InterPro" id="IPR001806">
    <property type="entry name" value="Small_GTPase"/>
</dbReference>
<gene>
    <name evidence="7" type="ORF">DAPPUDRAFT_260171</name>
</gene>
<organism evidence="7 8">
    <name type="scientific">Daphnia pulex</name>
    <name type="common">Water flea</name>
    <dbReference type="NCBI Taxonomy" id="6669"/>
    <lineage>
        <taxon>Eukaryota</taxon>
        <taxon>Metazoa</taxon>
        <taxon>Ecdysozoa</taxon>
        <taxon>Arthropoda</taxon>
        <taxon>Crustacea</taxon>
        <taxon>Branchiopoda</taxon>
        <taxon>Diplostraca</taxon>
        <taxon>Cladocera</taxon>
        <taxon>Anomopoda</taxon>
        <taxon>Daphniidae</taxon>
        <taxon>Daphnia</taxon>
    </lineage>
</organism>
<dbReference type="InterPro" id="IPR005225">
    <property type="entry name" value="Small_GTP-bd"/>
</dbReference>
<evidence type="ECO:0000256" key="5">
    <source>
        <dbReference type="ARBA" id="ARBA00046278"/>
    </source>
</evidence>
<accession>E9HIM9</accession>
<keyword evidence="2" id="KW-0547">Nucleotide-binding</keyword>
<dbReference type="AlphaFoldDB" id="E9HIM9"/>
<dbReference type="SMART" id="SM00175">
    <property type="entry name" value="RAB"/>
    <property type="match status" value="1"/>
</dbReference>
<keyword evidence="4" id="KW-0449">Lipoprotein</keyword>
<keyword evidence="1" id="KW-0488">Methylation</keyword>
<dbReference type="GO" id="GO:0019003">
    <property type="term" value="F:GDP binding"/>
    <property type="evidence" value="ECO:0000318"/>
    <property type="project" value="GO_Central"/>
</dbReference>
<dbReference type="PROSITE" id="PS51419">
    <property type="entry name" value="RAB"/>
    <property type="match status" value="1"/>
</dbReference>
<dbReference type="SUPFAM" id="SSF52540">
    <property type="entry name" value="P-loop containing nucleoside triphosphate hydrolases"/>
    <property type="match status" value="1"/>
</dbReference>
<proteinExistence type="predicted"/>
<dbReference type="GO" id="GO:0005886">
    <property type="term" value="C:plasma membrane"/>
    <property type="evidence" value="ECO:0000318"/>
    <property type="project" value="GO_Central"/>
</dbReference>
<dbReference type="eggNOG" id="KOG0395">
    <property type="taxonomic scope" value="Eukaryota"/>
</dbReference>
<evidence type="ECO:0000313" key="7">
    <source>
        <dbReference type="EMBL" id="EFX68412.1"/>
    </source>
</evidence>
<dbReference type="GO" id="GO:0012505">
    <property type="term" value="C:endomembrane system"/>
    <property type="evidence" value="ECO:0007669"/>
    <property type="project" value="UniProtKB-SubCell"/>
</dbReference>
<dbReference type="EMBL" id="GL732656">
    <property type="protein sequence ID" value="EFX68412.1"/>
    <property type="molecule type" value="Genomic_DNA"/>
</dbReference>
<dbReference type="STRING" id="6669.E9HIM9"/>
<dbReference type="Pfam" id="PF00071">
    <property type="entry name" value="Ras"/>
    <property type="match status" value="1"/>
</dbReference>
<evidence type="ECO:0000256" key="2">
    <source>
        <dbReference type="ARBA" id="ARBA00022741"/>
    </source>
</evidence>
<dbReference type="PROSITE" id="PS51421">
    <property type="entry name" value="RAS"/>
    <property type="match status" value="1"/>
</dbReference>
<comment type="subcellular location">
    <subcellularLocation>
        <location evidence="5">Endomembrane system</location>
        <topology evidence="5">Lipid-anchor</topology>
        <orientation evidence="5">Cytoplasmic side</orientation>
    </subcellularLocation>
</comment>
<dbReference type="InterPro" id="IPR020849">
    <property type="entry name" value="Small_GTPase_Ras-type"/>
</dbReference>
<dbReference type="InParanoid" id="E9HIM9"/>
<feature type="region of interest" description="Disordered" evidence="6">
    <location>
        <begin position="151"/>
        <end position="171"/>
    </location>
</feature>
<dbReference type="Proteomes" id="UP000000305">
    <property type="component" value="Unassembled WGS sequence"/>
</dbReference>
<dbReference type="HOGENOM" id="CLU_041217_9_10_1"/>
<dbReference type="GO" id="GO:0003924">
    <property type="term" value="F:GTPase activity"/>
    <property type="evidence" value="ECO:0000318"/>
    <property type="project" value="GO_Central"/>
</dbReference>
<evidence type="ECO:0000256" key="1">
    <source>
        <dbReference type="ARBA" id="ARBA00022481"/>
    </source>
</evidence>
<keyword evidence="8" id="KW-1185">Reference proteome</keyword>
<dbReference type="SMART" id="SM00174">
    <property type="entry name" value="RHO"/>
    <property type="match status" value="1"/>
</dbReference>
<dbReference type="InterPro" id="IPR027417">
    <property type="entry name" value="P-loop_NTPase"/>
</dbReference>
<dbReference type="GO" id="GO:0007165">
    <property type="term" value="P:signal transduction"/>
    <property type="evidence" value="ECO:0007669"/>
    <property type="project" value="InterPro"/>
</dbReference>
<dbReference type="PRINTS" id="PR00449">
    <property type="entry name" value="RASTRNSFRMNG"/>
</dbReference>
<dbReference type="OMA" id="CNIRERK"/>
<evidence type="ECO:0000313" key="8">
    <source>
        <dbReference type="Proteomes" id="UP000000305"/>
    </source>
</evidence>
<dbReference type="PANTHER" id="PTHR24070">
    <property type="entry name" value="RAS, DI-RAS, AND RHEB FAMILY MEMBERS OF SMALL GTPASE SUPERFAMILY"/>
    <property type="match status" value="1"/>
</dbReference>
<reference evidence="7 8" key="1">
    <citation type="journal article" date="2011" name="Science">
        <title>The ecoresponsive genome of Daphnia pulex.</title>
        <authorList>
            <person name="Colbourne J.K."/>
            <person name="Pfrender M.E."/>
            <person name="Gilbert D."/>
            <person name="Thomas W.K."/>
            <person name="Tucker A."/>
            <person name="Oakley T.H."/>
            <person name="Tokishita S."/>
            <person name="Aerts A."/>
            <person name="Arnold G.J."/>
            <person name="Basu M.K."/>
            <person name="Bauer D.J."/>
            <person name="Caceres C.E."/>
            <person name="Carmel L."/>
            <person name="Casola C."/>
            <person name="Choi J.H."/>
            <person name="Detter J.C."/>
            <person name="Dong Q."/>
            <person name="Dusheyko S."/>
            <person name="Eads B.D."/>
            <person name="Frohlich T."/>
            <person name="Geiler-Samerotte K.A."/>
            <person name="Gerlach D."/>
            <person name="Hatcher P."/>
            <person name="Jogdeo S."/>
            <person name="Krijgsveld J."/>
            <person name="Kriventseva E.V."/>
            <person name="Kultz D."/>
            <person name="Laforsch C."/>
            <person name="Lindquist E."/>
            <person name="Lopez J."/>
            <person name="Manak J.R."/>
            <person name="Muller J."/>
            <person name="Pangilinan J."/>
            <person name="Patwardhan R.P."/>
            <person name="Pitluck S."/>
            <person name="Pritham E.J."/>
            <person name="Rechtsteiner A."/>
            <person name="Rho M."/>
            <person name="Rogozin I.B."/>
            <person name="Sakarya O."/>
            <person name="Salamov A."/>
            <person name="Schaack S."/>
            <person name="Shapiro H."/>
            <person name="Shiga Y."/>
            <person name="Skalitzky C."/>
            <person name="Smith Z."/>
            <person name="Souvorov A."/>
            <person name="Sung W."/>
            <person name="Tang Z."/>
            <person name="Tsuchiya D."/>
            <person name="Tu H."/>
            <person name="Vos H."/>
            <person name="Wang M."/>
            <person name="Wolf Y.I."/>
            <person name="Yamagata H."/>
            <person name="Yamada T."/>
            <person name="Ye Y."/>
            <person name="Shaw J.R."/>
            <person name="Andrews J."/>
            <person name="Crease T.J."/>
            <person name="Tang H."/>
            <person name="Lucas S.M."/>
            <person name="Robertson H.M."/>
            <person name="Bork P."/>
            <person name="Koonin E.V."/>
            <person name="Zdobnov E.M."/>
            <person name="Grigoriev I.V."/>
            <person name="Lynch M."/>
            <person name="Boore J.L."/>
        </authorList>
    </citation>
    <scope>NUCLEOTIDE SEQUENCE [LARGE SCALE GENOMIC DNA]</scope>
</reference>
<evidence type="ECO:0000256" key="4">
    <source>
        <dbReference type="ARBA" id="ARBA00023288"/>
    </source>
</evidence>
<dbReference type="OrthoDB" id="265044at2759"/>
<dbReference type="PhylomeDB" id="E9HIM9"/>
<dbReference type="SMART" id="SM00173">
    <property type="entry name" value="RAS"/>
    <property type="match status" value="1"/>
</dbReference>
<evidence type="ECO:0000256" key="6">
    <source>
        <dbReference type="SAM" id="MobiDB-lite"/>
    </source>
</evidence>
<dbReference type="Gene3D" id="3.40.50.300">
    <property type="entry name" value="P-loop containing nucleotide triphosphate hydrolases"/>
    <property type="match status" value="1"/>
</dbReference>
<name>E9HIM9_DAPPU</name>